<name>A0A371DBU8_9APHY</name>
<organism evidence="1 2">
    <name type="scientific">Lentinus brumalis</name>
    <dbReference type="NCBI Taxonomy" id="2498619"/>
    <lineage>
        <taxon>Eukaryota</taxon>
        <taxon>Fungi</taxon>
        <taxon>Dikarya</taxon>
        <taxon>Basidiomycota</taxon>
        <taxon>Agaricomycotina</taxon>
        <taxon>Agaricomycetes</taxon>
        <taxon>Polyporales</taxon>
        <taxon>Polyporaceae</taxon>
        <taxon>Lentinus</taxon>
    </lineage>
</organism>
<sequence length="244" mass="25376">MPASDAESDYEERQESVLSACLSICCGCCCCLSFMNISNPWCLFILYDKTSSSTSADPAIANTLAALVGPEAKSGLEAGFAPFAIASAQVAASAVRPSTAAYLNELARSANAAAASVYCGSVLAGHTSEADEYGDIAVFLGPGETGVDFGPGRERDVLDALGLGHLLQDGHPPERVDLSPTTSLPPTINVPSETGTQLRQLVDDLKKLKGTHAFCIRGRLTVYFLIGRSDAEGWVGLAGVGVQT</sequence>
<dbReference type="OrthoDB" id="10261040at2759"/>
<evidence type="ECO:0000313" key="2">
    <source>
        <dbReference type="Proteomes" id="UP000256964"/>
    </source>
</evidence>
<reference evidence="1 2" key="1">
    <citation type="journal article" date="2018" name="Biotechnol. Biofuels">
        <title>Integrative visual omics of the white-rot fungus Polyporus brumalis exposes the biotechnological potential of its oxidative enzymes for delignifying raw plant biomass.</title>
        <authorList>
            <person name="Miyauchi S."/>
            <person name="Rancon A."/>
            <person name="Drula E."/>
            <person name="Hage H."/>
            <person name="Chaduli D."/>
            <person name="Favel A."/>
            <person name="Grisel S."/>
            <person name="Henrissat B."/>
            <person name="Herpoel-Gimbert I."/>
            <person name="Ruiz-Duenas F.J."/>
            <person name="Chevret D."/>
            <person name="Hainaut M."/>
            <person name="Lin J."/>
            <person name="Wang M."/>
            <person name="Pangilinan J."/>
            <person name="Lipzen A."/>
            <person name="Lesage-Meessen L."/>
            <person name="Navarro D."/>
            <person name="Riley R."/>
            <person name="Grigoriev I.V."/>
            <person name="Zhou S."/>
            <person name="Raouche S."/>
            <person name="Rosso M.N."/>
        </authorList>
    </citation>
    <scope>NUCLEOTIDE SEQUENCE [LARGE SCALE GENOMIC DNA]</scope>
    <source>
        <strain evidence="1 2">BRFM 1820</strain>
    </source>
</reference>
<protein>
    <submittedName>
        <fullName evidence="1">Uncharacterized protein</fullName>
    </submittedName>
</protein>
<proteinExistence type="predicted"/>
<dbReference type="EMBL" id="KZ857401">
    <property type="protein sequence ID" value="RDX50025.1"/>
    <property type="molecule type" value="Genomic_DNA"/>
</dbReference>
<dbReference type="AlphaFoldDB" id="A0A371DBU8"/>
<dbReference type="Proteomes" id="UP000256964">
    <property type="component" value="Unassembled WGS sequence"/>
</dbReference>
<accession>A0A371DBU8</accession>
<keyword evidence="2" id="KW-1185">Reference proteome</keyword>
<gene>
    <name evidence="1" type="ORF">OH76DRAFT_1482525</name>
</gene>
<evidence type="ECO:0000313" key="1">
    <source>
        <dbReference type="EMBL" id="RDX50025.1"/>
    </source>
</evidence>